<reference evidence="1" key="1">
    <citation type="journal article" date="2014" name="Int. J. Syst. Evol. Microbiol.">
        <title>Complete genome sequence of Corynebacterium casei LMG S-19264T (=DSM 44701T), isolated from a smear-ripened cheese.</title>
        <authorList>
            <consortium name="US DOE Joint Genome Institute (JGI-PGF)"/>
            <person name="Walter F."/>
            <person name="Albersmeier A."/>
            <person name="Kalinowski J."/>
            <person name="Ruckert C."/>
        </authorList>
    </citation>
    <scope>NUCLEOTIDE SEQUENCE</scope>
    <source>
        <strain evidence="1">VKM Ac-1321</strain>
    </source>
</reference>
<dbReference type="AlphaFoldDB" id="A0A9W6NQ46"/>
<reference evidence="1" key="2">
    <citation type="submission" date="2023-01" db="EMBL/GenBank/DDBJ databases">
        <authorList>
            <person name="Sun Q."/>
            <person name="Evtushenko L."/>
        </authorList>
    </citation>
    <scope>NUCLEOTIDE SEQUENCE</scope>
    <source>
        <strain evidence="1">VKM Ac-1321</strain>
    </source>
</reference>
<sequence>MVSPARVFGSPTLPTVQDLTIVAKHTIYSAIVGSRAYGLAGPASDTDRRGVYQAPTDAFWTLGKPPTHVEGPRPEEFSWEVERACTLALQANPTVWECLSSPLVEHVTDAGRALLDLRPAFLSIRAARTYGDYAKDQLNKLTSVRQRTGEVRWKQAMHMVRLLRAGAHVLRTGDVLVDVSHLRDELLAVRRGEVSWEDFQALAAALGEDLAAAERESKLPEEPDRAAVDAFLVSLRGGAPAAGSAPARVTEHPPIPAGIPAWAGDVADEHPYPLAFATVSGAHLYGFASVDSDLDLRGSHLLPLEQVVGLETGPDTVESGGVREGMELDVVSQELAKFIRLLLRPNGYVLEQLLSPLVVRTSALHEELKALAPHCLTAEHARHYLGFASGQWLLHAKTGELKPALYTLRVLHTGIHLLRTGEVEADLCVLNTLPYVPDLIEAKRAGEHHALPPSLVAPQRLAADVARLTAELESARDASKLPAAPSAGPALDDLLIRTRLSR</sequence>
<evidence type="ECO:0008006" key="3">
    <source>
        <dbReference type="Google" id="ProtNLM"/>
    </source>
</evidence>
<dbReference type="InterPro" id="IPR018775">
    <property type="entry name" value="RlaP"/>
</dbReference>
<dbReference type="Proteomes" id="UP001143480">
    <property type="component" value="Unassembled WGS sequence"/>
</dbReference>
<protein>
    <recommendedName>
        <fullName evidence="3">Nucleotidyltransferase</fullName>
    </recommendedName>
</protein>
<gene>
    <name evidence="1" type="ORF">GCM10017581_066480</name>
</gene>
<name>A0A9W6NQ46_9ACTN</name>
<evidence type="ECO:0000313" key="2">
    <source>
        <dbReference type="Proteomes" id="UP001143480"/>
    </source>
</evidence>
<dbReference type="Pfam" id="PF10127">
    <property type="entry name" value="RlaP"/>
    <property type="match status" value="2"/>
</dbReference>
<dbReference type="EMBL" id="BSFP01000051">
    <property type="protein sequence ID" value="GLL04901.1"/>
    <property type="molecule type" value="Genomic_DNA"/>
</dbReference>
<organism evidence="1 2">
    <name type="scientific">Dactylosporangium matsuzakiense</name>
    <dbReference type="NCBI Taxonomy" id="53360"/>
    <lineage>
        <taxon>Bacteria</taxon>
        <taxon>Bacillati</taxon>
        <taxon>Actinomycetota</taxon>
        <taxon>Actinomycetes</taxon>
        <taxon>Micromonosporales</taxon>
        <taxon>Micromonosporaceae</taxon>
        <taxon>Dactylosporangium</taxon>
    </lineage>
</organism>
<keyword evidence="2" id="KW-1185">Reference proteome</keyword>
<proteinExistence type="predicted"/>
<comment type="caution">
    <text evidence="1">The sequence shown here is derived from an EMBL/GenBank/DDBJ whole genome shotgun (WGS) entry which is preliminary data.</text>
</comment>
<dbReference type="PANTHER" id="PTHR34817">
    <property type="entry name" value="NUCLEOTIDYLTRANSFERASE"/>
    <property type="match status" value="1"/>
</dbReference>
<accession>A0A9W6NQ46</accession>
<dbReference type="PANTHER" id="PTHR34817:SF2">
    <property type="entry name" value="NUCLEOTIDYLTRANSFERASE"/>
    <property type="match status" value="1"/>
</dbReference>
<evidence type="ECO:0000313" key="1">
    <source>
        <dbReference type="EMBL" id="GLL04901.1"/>
    </source>
</evidence>